<dbReference type="GO" id="GO:0051213">
    <property type="term" value="F:dioxygenase activity"/>
    <property type="evidence" value="ECO:0007669"/>
    <property type="project" value="UniProtKB-KW"/>
</dbReference>
<dbReference type="InterPro" id="IPR005956">
    <property type="entry name" value="4OHPhenylPyrv_dOase"/>
</dbReference>
<evidence type="ECO:0000256" key="4">
    <source>
        <dbReference type="ARBA" id="ARBA00022737"/>
    </source>
</evidence>
<evidence type="ECO:0000313" key="8">
    <source>
        <dbReference type="Proteomes" id="UP001144280"/>
    </source>
</evidence>
<keyword evidence="5" id="KW-0408">Iron</keyword>
<keyword evidence="8" id="KW-1185">Reference proteome</keyword>
<reference evidence="7" key="1">
    <citation type="submission" date="2022-12" db="EMBL/GenBank/DDBJ databases">
        <title>New Phytohabitans aurantiacus sp. RD004123 nov., an actinomycete isolated from soil.</title>
        <authorList>
            <person name="Triningsih D.W."/>
            <person name="Harunari E."/>
            <person name="Igarashi Y."/>
        </authorList>
    </citation>
    <scope>NUCLEOTIDE SEQUENCE</scope>
    <source>
        <strain evidence="7">RD004123</strain>
    </source>
</reference>
<dbReference type="InterPro" id="IPR037523">
    <property type="entry name" value="VOC_core"/>
</dbReference>
<dbReference type="Pfam" id="PF00903">
    <property type="entry name" value="Glyoxalase"/>
    <property type="match status" value="1"/>
</dbReference>
<proteinExistence type="inferred from homology"/>
<dbReference type="CDD" id="cd07250">
    <property type="entry name" value="HPPD_C_like"/>
    <property type="match status" value="1"/>
</dbReference>
<comment type="similarity">
    <text evidence="2">Belongs to the 4HPPD family.</text>
</comment>
<evidence type="ECO:0000256" key="3">
    <source>
        <dbReference type="ARBA" id="ARBA00022723"/>
    </source>
</evidence>
<evidence type="ECO:0000313" key="7">
    <source>
        <dbReference type="EMBL" id="GLI03410.1"/>
    </source>
</evidence>
<dbReference type="PANTHER" id="PTHR11959:SF1">
    <property type="entry name" value="4-HYDROXYPHENYLPYRUVATE DIOXYGENASE"/>
    <property type="match status" value="1"/>
</dbReference>
<evidence type="ECO:0000259" key="6">
    <source>
        <dbReference type="PROSITE" id="PS51819"/>
    </source>
</evidence>
<keyword evidence="4" id="KW-0677">Repeat</keyword>
<dbReference type="CDD" id="cd08342">
    <property type="entry name" value="HPPD_N_like"/>
    <property type="match status" value="1"/>
</dbReference>
<dbReference type="SUPFAM" id="SSF54593">
    <property type="entry name" value="Glyoxalase/Bleomycin resistance protein/Dihydroxybiphenyl dioxygenase"/>
    <property type="match status" value="1"/>
</dbReference>
<evidence type="ECO:0000256" key="5">
    <source>
        <dbReference type="ARBA" id="ARBA00023004"/>
    </source>
</evidence>
<evidence type="ECO:0000256" key="1">
    <source>
        <dbReference type="ARBA" id="ARBA00001962"/>
    </source>
</evidence>
<dbReference type="NCBIfam" id="TIGR01263">
    <property type="entry name" value="4HPPD"/>
    <property type="match status" value="1"/>
</dbReference>
<accession>A0ABQ5RBN3</accession>
<dbReference type="RefSeq" id="WP_281905652.1">
    <property type="nucleotide sequence ID" value="NZ_BSDI01000084.1"/>
</dbReference>
<dbReference type="InterPro" id="IPR041736">
    <property type="entry name" value="4OHPhenylPyrv_dOase_N"/>
</dbReference>
<dbReference type="Pfam" id="PF14696">
    <property type="entry name" value="Glyoxalase_5"/>
    <property type="match status" value="1"/>
</dbReference>
<feature type="domain" description="VOC" evidence="6">
    <location>
        <begin position="5"/>
        <end position="125"/>
    </location>
</feature>
<feature type="domain" description="VOC" evidence="6">
    <location>
        <begin position="142"/>
        <end position="293"/>
    </location>
</feature>
<dbReference type="InterPro" id="IPR041735">
    <property type="entry name" value="4OHPhenylPyrv_dOase_C"/>
</dbReference>
<keyword evidence="7" id="KW-0223">Dioxygenase</keyword>
<dbReference type="PANTHER" id="PTHR11959">
    <property type="entry name" value="4-HYDROXYPHENYLPYRUVATE DIOXYGENASE"/>
    <property type="match status" value="1"/>
</dbReference>
<dbReference type="InterPro" id="IPR004360">
    <property type="entry name" value="Glyas_Fos-R_dOase_dom"/>
</dbReference>
<comment type="cofactor">
    <cofactor evidence="1">
        <name>Fe cation</name>
        <dbReference type="ChEBI" id="CHEBI:24875"/>
    </cofactor>
</comment>
<keyword evidence="7" id="KW-0560">Oxidoreductase</keyword>
<dbReference type="PIRSF" id="PIRSF009283">
    <property type="entry name" value="HPP_dOase"/>
    <property type="match status" value="1"/>
</dbReference>
<dbReference type="Gene3D" id="3.10.180.10">
    <property type="entry name" value="2,3-Dihydroxybiphenyl 1,2-Dioxygenase, domain 1"/>
    <property type="match status" value="2"/>
</dbReference>
<keyword evidence="3" id="KW-0479">Metal-binding</keyword>
<gene>
    <name evidence="7" type="ORF">Pa4123_86880</name>
</gene>
<comment type="caution">
    <text evidence="7">The sequence shown here is derived from an EMBL/GenBank/DDBJ whole genome shotgun (WGS) entry which is preliminary data.</text>
</comment>
<dbReference type="InterPro" id="IPR029068">
    <property type="entry name" value="Glyas_Bleomycin-R_OHBP_Dase"/>
</dbReference>
<dbReference type="EMBL" id="BSDI01000084">
    <property type="protein sequence ID" value="GLI03410.1"/>
    <property type="molecule type" value="Genomic_DNA"/>
</dbReference>
<dbReference type="PROSITE" id="PS51819">
    <property type="entry name" value="VOC"/>
    <property type="match status" value="2"/>
</dbReference>
<evidence type="ECO:0000256" key="2">
    <source>
        <dbReference type="ARBA" id="ARBA00005877"/>
    </source>
</evidence>
<sequence length="333" mass="35803">MDISTVDHVEFQVGDVEATVDLLRASYGFEPLREGFAEQWRSVPLGQGGIRVLVTAGSAAYVRQHGDAVATIALRTSDATAAYAEAVSRGANPMAPPTAWRRDDAVVVTATVSGPGSLSHRFVERRGASTEDGQPPAGPLLDIDHAALCVPDGDLEPTVRYYEEVFGFKQIFSERVEIGGSAMDSMVVQSPSGAVTFTIVAPDPVRRSGQLDDFLRAGGGAGVQHLALSTADITGAVKELADRGVRFLSTPDSYYEGIGVRLGAIGRPVDALRAAGVLVDRDHWGEMFQIFTESPFERRTFFFELIERHGALTFGSNNIRALYEAKERSRASA</sequence>
<protein>
    <submittedName>
        <fullName evidence="7">4-hydroxyphenylpyruvate dioxygenase</fullName>
    </submittedName>
</protein>
<dbReference type="Proteomes" id="UP001144280">
    <property type="component" value="Unassembled WGS sequence"/>
</dbReference>
<organism evidence="7 8">
    <name type="scientific">Phytohabitans aurantiacus</name>
    <dbReference type="NCBI Taxonomy" id="3016789"/>
    <lineage>
        <taxon>Bacteria</taxon>
        <taxon>Bacillati</taxon>
        <taxon>Actinomycetota</taxon>
        <taxon>Actinomycetes</taxon>
        <taxon>Micromonosporales</taxon>
        <taxon>Micromonosporaceae</taxon>
    </lineage>
</organism>
<name>A0ABQ5RBN3_9ACTN</name>